<dbReference type="EMBL" id="WJBU01000006">
    <property type="protein sequence ID" value="MRD47049.1"/>
    <property type="molecule type" value="Genomic_DNA"/>
</dbReference>
<dbReference type="PROSITE" id="PS50110">
    <property type="entry name" value="RESPONSE_REGULATORY"/>
    <property type="match status" value="1"/>
</dbReference>
<dbReference type="InterPro" id="IPR001789">
    <property type="entry name" value="Sig_transdc_resp-reg_receiver"/>
</dbReference>
<evidence type="ECO:0000256" key="1">
    <source>
        <dbReference type="ARBA" id="ARBA00000085"/>
    </source>
</evidence>
<evidence type="ECO:0000256" key="2">
    <source>
        <dbReference type="ARBA" id="ARBA00004429"/>
    </source>
</evidence>
<dbReference type="SMART" id="SM00388">
    <property type="entry name" value="HisKA"/>
    <property type="match status" value="1"/>
</dbReference>
<dbReference type="SUPFAM" id="SSF55874">
    <property type="entry name" value="ATPase domain of HSP90 chaperone/DNA topoisomerase II/histidine kinase"/>
    <property type="match status" value="1"/>
</dbReference>
<comment type="caution">
    <text evidence="10">The sequence shown here is derived from an EMBL/GenBank/DDBJ whole genome shotgun (WGS) entry which is preliminary data.</text>
</comment>
<keyword evidence="6" id="KW-0418">Kinase</keyword>
<evidence type="ECO:0000256" key="4">
    <source>
        <dbReference type="ARBA" id="ARBA00022553"/>
    </source>
</evidence>
<dbReference type="RefSeq" id="WP_153584390.1">
    <property type="nucleotide sequence ID" value="NZ_WJBU01000006.1"/>
</dbReference>
<dbReference type="EC" id="2.7.13.3" evidence="3"/>
<reference evidence="10 11" key="1">
    <citation type="submission" date="2019-11" db="EMBL/GenBank/DDBJ databases">
        <title>Caenimonas koreensis gen. nov., sp. nov., isolated from activated sludge.</title>
        <authorList>
            <person name="Seung H.R."/>
        </authorList>
    </citation>
    <scope>NUCLEOTIDE SEQUENCE [LARGE SCALE GENOMIC DNA]</scope>
    <source>
        <strain evidence="10 11">EMB320</strain>
    </source>
</reference>
<dbReference type="FunFam" id="3.30.565.10:FF:000006">
    <property type="entry name" value="Sensor histidine kinase WalK"/>
    <property type="match status" value="1"/>
</dbReference>
<keyword evidence="4 7" id="KW-0597">Phosphoprotein</keyword>
<evidence type="ECO:0000313" key="10">
    <source>
        <dbReference type="EMBL" id="MRD47049.1"/>
    </source>
</evidence>
<dbReference type="InterPro" id="IPR036890">
    <property type="entry name" value="HATPase_C_sf"/>
</dbReference>
<dbReference type="InterPro" id="IPR003594">
    <property type="entry name" value="HATPase_dom"/>
</dbReference>
<evidence type="ECO:0000256" key="7">
    <source>
        <dbReference type="PROSITE-ProRule" id="PRU00169"/>
    </source>
</evidence>
<dbReference type="CDD" id="cd00082">
    <property type="entry name" value="HisKA"/>
    <property type="match status" value="1"/>
</dbReference>
<dbReference type="Pfam" id="PF00072">
    <property type="entry name" value="Response_reg"/>
    <property type="match status" value="1"/>
</dbReference>
<dbReference type="GO" id="GO:0000155">
    <property type="term" value="F:phosphorelay sensor kinase activity"/>
    <property type="evidence" value="ECO:0007669"/>
    <property type="project" value="InterPro"/>
</dbReference>
<dbReference type="InterPro" id="IPR050351">
    <property type="entry name" value="BphY/WalK/GraS-like"/>
</dbReference>
<dbReference type="SMART" id="SM00387">
    <property type="entry name" value="HATPase_c"/>
    <property type="match status" value="1"/>
</dbReference>
<dbReference type="SUPFAM" id="SSF52172">
    <property type="entry name" value="CheY-like"/>
    <property type="match status" value="1"/>
</dbReference>
<dbReference type="PRINTS" id="PR00344">
    <property type="entry name" value="BCTRLSENSOR"/>
</dbReference>
<feature type="domain" description="Histidine kinase" evidence="8">
    <location>
        <begin position="195"/>
        <end position="410"/>
    </location>
</feature>
<evidence type="ECO:0000256" key="5">
    <source>
        <dbReference type="ARBA" id="ARBA00022679"/>
    </source>
</evidence>
<accession>A0A844B5X1</accession>
<keyword evidence="5" id="KW-0808">Transferase</keyword>
<sequence>MTKLFNRILLIDDMPSIHEDFRKVLAPSRSSVSLDEAEGVLFGATSAPRSTFELDCASSGEEGLRLLRAAAVEGRPYALAFVDMRMPAGWDGVRTIEELWREDDQLQVVICTAYSDNPLEQALGRLGAPDRLLVLKKPFDPIEVTQLARALVAKRRLTDQAATHLAHLERLLHEVQDVATELRRRNHELEIVAKSVSQSLRTPLISIGALSALLSQELRGHRGDKVAQYLEQLRSGARSGEQLIDGVLSLSSIATADMSRESLDLTRIVSELMADLRDRHPGRNVSTSVQDGLRASGDRALVRTAFRELLDNAWKFTGRESAAAITVGSNMGPTGEAVFFVRDSGCGFDAANAGNLFRQFQRLHDSADFPGGGVGLVSVGRIVERHGGRIWADSRPDQGTTVYFTLPTPLPK</sequence>
<protein>
    <recommendedName>
        <fullName evidence="3">histidine kinase</fullName>
        <ecNumber evidence="3">2.7.13.3</ecNumber>
    </recommendedName>
</protein>
<dbReference type="InterPro" id="IPR011006">
    <property type="entry name" value="CheY-like_superfamily"/>
</dbReference>
<evidence type="ECO:0000313" key="11">
    <source>
        <dbReference type="Proteomes" id="UP000487350"/>
    </source>
</evidence>
<dbReference type="Gene3D" id="3.30.565.10">
    <property type="entry name" value="Histidine kinase-like ATPase, C-terminal domain"/>
    <property type="match status" value="1"/>
</dbReference>
<feature type="modified residue" description="4-aspartylphosphate" evidence="7">
    <location>
        <position position="83"/>
    </location>
</feature>
<evidence type="ECO:0000256" key="3">
    <source>
        <dbReference type="ARBA" id="ARBA00012438"/>
    </source>
</evidence>
<dbReference type="Proteomes" id="UP000487350">
    <property type="component" value="Unassembled WGS sequence"/>
</dbReference>
<dbReference type="SUPFAM" id="SSF47384">
    <property type="entry name" value="Homodimeric domain of signal transducing histidine kinase"/>
    <property type="match status" value="1"/>
</dbReference>
<dbReference type="PANTHER" id="PTHR42878:SF15">
    <property type="entry name" value="BACTERIOPHYTOCHROME"/>
    <property type="match status" value="1"/>
</dbReference>
<name>A0A844B5X1_9BURK</name>
<dbReference type="Gene3D" id="1.10.287.130">
    <property type="match status" value="1"/>
</dbReference>
<comment type="subcellular location">
    <subcellularLocation>
        <location evidence="2">Cell inner membrane</location>
        <topology evidence="2">Multi-pass membrane protein</topology>
    </subcellularLocation>
</comment>
<dbReference type="AlphaFoldDB" id="A0A844B5X1"/>
<evidence type="ECO:0000256" key="6">
    <source>
        <dbReference type="ARBA" id="ARBA00022777"/>
    </source>
</evidence>
<dbReference type="OrthoDB" id="9808408at2"/>
<dbReference type="PROSITE" id="PS50109">
    <property type="entry name" value="HIS_KIN"/>
    <property type="match status" value="1"/>
</dbReference>
<evidence type="ECO:0000259" key="9">
    <source>
        <dbReference type="PROSITE" id="PS50110"/>
    </source>
</evidence>
<gene>
    <name evidence="10" type="ORF">GHT07_07150</name>
</gene>
<dbReference type="Pfam" id="PF02518">
    <property type="entry name" value="HATPase_c"/>
    <property type="match status" value="1"/>
</dbReference>
<dbReference type="GO" id="GO:0030295">
    <property type="term" value="F:protein kinase activator activity"/>
    <property type="evidence" value="ECO:0007669"/>
    <property type="project" value="TreeGrafter"/>
</dbReference>
<keyword evidence="11" id="KW-1185">Reference proteome</keyword>
<proteinExistence type="predicted"/>
<dbReference type="GO" id="GO:0000156">
    <property type="term" value="F:phosphorelay response regulator activity"/>
    <property type="evidence" value="ECO:0007669"/>
    <property type="project" value="TreeGrafter"/>
</dbReference>
<dbReference type="Gene3D" id="3.40.50.2300">
    <property type="match status" value="1"/>
</dbReference>
<dbReference type="GO" id="GO:0007234">
    <property type="term" value="P:osmosensory signaling via phosphorelay pathway"/>
    <property type="evidence" value="ECO:0007669"/>
    <property type="project" value="TreeGrafter"/>
</dbReference>
<feature type="domain" description="Response regulatory" evidence="9">
    <location>
        <begin position="7"/>
        <end position="152"/>
    </location>
</feature>
<dbReference type="Pfam" id="PF00512">
    <property type="entry name" value="HisKA"/>
    <property type="match status" value="1"/>
</dbReference>
<dbReference type="InterPro" id="IPR004358">
    <property type="entry name" value="Sig_transdc_His_kin-like_C"/>
</dbReference>
<dbReference type="GO" id="GO:0005886">
    <property type="term" value="C:plasma membrane"/>
    <property type="evidence" value="ECO:0007669"/>
    <property type="project" value="UniProtKB-SubCell"/>
</dbReference>
<dbReference type="InterPro" id="IPR005467">
    <property type="entry name" value="His_kinase_dom"/>
</dbReference>
<comment type="catalytic activity">
    <reaction evidence="1">
        <text>ATP + protein L-histidine = ADP + protein N-phospho-L-histidine.</text>
        <dbReference type="EC" id="2.7.13.3"/>
    </reaction>
</comment>
<dbReference type="PANTHER" id="PTHR42878">
    <property type="entry name" value="TWO-COMPONENT HISTIDINE KINASE"/>
    <property type="match status" value="1"/>
</dbReference>
<evidence type="ECO:0000259" key="8">
    <source>
        <dbReference type="PROSITE" id="PS50109"/>
    </source>
</evidence>
<dbReference type="InterPro" id="IPR003661">
    <property type="entry name" value="HisK_dim/P_dom"/>
</dbReference>
<organism evidence="10 11">
    <name type="scientific">Caenimonas koreensis DSM 17982</name>
    <dbReference type="NCBI Taxonomy" id="1121255"/>
    <lineage>
        <taxon>Bacteria</taxon>
        <taxon>Pseudomonadati</taxon>
        <taxon>Pseudomonadota</taxon>
        <taxon>Betaproteobacteria</taxon>
        <taxon>Burkholderiales</taxon>
        <taxon>Comamonadaceae</taxon>
        <taxon>Caenimonas</taxon>
    </lineage>
</organism>
<dbReference type="InterPro" id="IPR036097">
    <property type="entry name" value="HisK_dim/P_sf"/>
</dbReference>